<dbReference type="AlphaFoldDB" id="A0A7J9PS67"/>
<proteinExistence type="predicted"/>
<dbReference type="InterPro" id="IPR015947">
    <property type="entry name" value="PUA-like_sf"/>
</dbReference>
<evidence type="ECO:0000313" key="2">
    <source>
        <dbReference type="Proteomes" id="UP000571751"/>
    </source>
</evidence>
<dbReference type="SUPFAM" id="SSF88697">
    <property type="entry name" value="PUA domain-like"/>
    <property type="match status" value="1"/>
</dbReference>
<accession>A0A7J9PS67</accession>
<comment type="caution">
    <text evidence="1">The sequence shown here is derived from an EMBL/GenBank/DDBJ whole genome shotgun (WGS) entry which is preliminary data.</text>
</comment>
<sequence>MEDVLISIKPKYVKKIMENSKKYEFRKQIFKKSVEKIYIYSTSPVMKIIGYFKFGTVLTGNPKEIWKKLHNVVGIEEKEFFEYFKDKNIAFAIEINDFVKLDAPIDPKKINANFRPPQSFYYINKDSELGKILKKE</sequence>
<dbReference type="EC" id="3.1.21.3" evidence="1"/>
<reference evidence="1 2" key="1">
    <citation type="submission" date="2020-07" db="EMBL/GenBank/DDBJ databases">
        <title>Genomic Encyclopedia of Type Strains, Phase IV (KMG-V): Genome sequencing to study the core and pangenomes of soil and plant-associated prokaryotes.</title>
        <authorList>
            <person name="Whitman W."/>
        </authorList>
    </citation>
    <scope>NUCLEOTIDE SEQUENCE [LARGE SCALE GENOMIC DNA]</scope>
    <source>
        <strain evidence="1 2">C14</strain>
    </source>
</reference>
<dbReference type="Gene3D" id="2.30.130.30">
    <property type="entry name" value="Hypothetical protein"/>
    <property type="match status" value="1"/>
</dbReference>
<dbReference type="RefSeq" id="WP_181507996.1">
    <property type="nucleotide sequence ID" value="NZ_JACDUP010000002.1"/>
</dbReference>
<dbReference type="Proteomes" id="UP000571751">
    <property type="component" value="Unassembled WGS sequence"/>
</dbReference>
<gene>
    <name evidence="1" type="ORF">HNP95_001021</name>
</gene>
<keyword evidence="1" id="KW-0378">Hydrolase</keyword>
<organism evidence="1 2">
    <name type="scientific">Methanococcus maripaludis</name>
    <name type="common">Methanococcus deltae</name>
    <dbReference type="NCBI Taxonomy" id="39152"/>
    <lineage>
        <taxon>Archaea</taxon>
        <taxon>Methanobacteriati</taxon>
        <taxon>Methanobacteriota</taxon>
        <taxon>Methanomada group</taxon>
        <taxon>Methanococci</taxon>
        <taxon>Methanococcales</taxon>
        <taxon>Methanococcaceae</taxon>
        <taxon>Methanococcus</taxon>
    </lineage>
</organism>
<protein>
    <submittedName>
        <fullName evidence="1">Type I restriction enzyme S subunit</fullName>
        <ecNumber evidence="1">3.1.21.3</ecNumber>
    </submittedName>
</protein>
<dbReference type="EMBL" id="JACDUP010000002">
    <property type="protein sequence ID" value="MBA2868842.1"/>
    <property type="molecule type" value="Genomic_DNA"/>
</dbReference>
<name>A0A7J9PS67_METMI</name>
<dbReference type="GO" id="GO:0009035">
    <property type="term" value="F:type I site-specific deoxyribonuclease activity"/>
    <property type="evidence" value="ECO:0007669"/>
    <property type="project" value="UniProtKB-EC"/>
</dbReference>
<evidence type="ECO:0000313" key="1">
    <source>
        <dbReference type="EMBL" id="MBA2868842.1"/>
    </source>
</evidence>